<dbReference type="AlphaFoldDB" id="A0A813LJQ6"/>
<organism evidence="1 2">
    <name type="scientific">Polarella glacialis</name>
    <name type="common">Dinoflagellate</name>
    <dbReference type="NCBI Taxonomy" id="89957"/>
    <lineage>
        <taxon>Eukaryota</taxon>
        <taxon>Sar</taxon>
        <taxon>Alveolata</taxon>
        <taxon>Dinophyceae</taxon>
        <taxon>Suessiales</taxon>
        <taxon>Suessiaceae</taxon>
        <taxon>Polarella</taxon>
    </lineage>
</organism>
<gene>
    <name evidence="1" type="ORF">PGLA2088_LOCUS46615</name>
</gene>
<dbReference type="Proteomes" id="UP000626109">
    <property type="component" value="Unassembled WGS sequence"/>
</dbReference>
<accession>A0A813LJQ6</accession>
<comment type="caution">
    <text evidence="1">The sequence shown here is derived from an EMBL/GenBank/DDBJ whole genome shotgun (WGS) entry which is preliminary data.</text>
</comment>
<feature type="non-terminal residue" evidence="1">
    <location>
        <position position="432"/>
    </location>
</feature>
<protein>
    <submittedName>
        <fullName evidence="1">Uncharacterized protein</fullName>
    </submittedName>
</protein>
<sequence>EEASSASGRRPTAATSSASRAECPLGYLYLQILNFYELQVQGSHKDELLAVGQEVYELMGMFPTYALALNRWPIFYALEFFSDRYPEDPESLCTGVNGIIDWDEGRAWARRWAVLKRGVRPGKMMSEEDAEELENLELQIAAQFFDILRKPERQEQAYDECEFGFHFLVSNQVLNAANRQTQHMPPFNKIVDRAVGGMPWYRVGSSGWPIWQVLAIFADLNKGLWFFGGDRKYLRGYSDWNLRRDELSILTPPNLDFLSEEWKAAVAPSVDSLLGLSHEEYAATLHRRVAQREATWGAVRPIARNLLDAALAVAAATSPASRRLAYVVLLYGGGWAKLLGRLVGRLKQLDVRQPLLVIAIGPEAASACRALALGVAKAREGGERPHDVVCWTPETSSQVHRFTGIHAMLHLGVDVIYMDMDTFLLRDPTPQP</sequence>
<proteinExistence type="predicted"/>
<evidence type="ECO:0000313" key="2">
    <source>
        <dbReference type="Proteomes" id="UP000626109"/>
    </source>
</evidence>
<dbReference type="EMBL" id="CAJNNW010036249">
    <property type="protein sequence ID" value="CAE8732932.1"/>
    <property type="molecule type" value="Genomic_DNA"/>
</dbReference>
<name>A0A813LJQ6_POLGL</name>
<reference evidence="1" key="1">
    <citation type="submission" date="2021-02" db="EMBL/GenBank/DDBJ databases">
        <authorList>
            <person name="Dougan E. K."/>
            <person name="Rhodes N."/>
            <person name="Thang M."/>
            <person name="Chan C."/>
        </authorList>
    </citation>
    <scope>NUCLEOTIDE SEQUENCE</scope>
</reference>
<evidence type="ECO:0000313" key="1">
    <source>
        <dbReference type="EMBL" id="CAE8732932.1"/>
    </source>
</evidence>